<dbReference type="SMART" id="SM00880">
    <property type="entry name" value="CHAD"/>
    <property type="match status" value="1"/>
</dbReference>
<name>A0A1S2N415_9BURK</name>
<sequence length="360" mass="40088">MAKQQKPAQPVSKATPTAASQPRETAASGLESFQQLDQELSREAAATPPAAEDPKEDQPLPKEKPIRPVKAEPVRLRGRMTLEDAFQSIGLNCVRQIEANVPGVLKQNVESLHQMRVGLRRLRALLAMFEDLAAPPVALHADIEWLSGELGPARDWDVLADSTLDRVHGFDATALRQAAHERANAHHAHILNVLREPRYRDLMTQLNEWLGERRWRLDATLDKDSPLAERAARAALPLLRKAEKRLARRIDGLDEGDAPGRHRVRIAAKKARYAAEFFRDLLPARRVKRYVGHLEKLQDRLGLLNDMAVADHLLEELKGGGSQIAKQAAYVRGYMAASGEAGARDLSKALADVARRRITR</sequence>
<organism evidence="2 3">
    <name type="scientific">Massilia timonae</name>
    <dbReference type="NCBI Taxonomy" id="47229"/>
    <lineage>
        <taxon>Bacteria</taxon>
        <taxon>Pseudomonadati</taxon>
        <taxon>Pseudomonadota</taxon>
        <taxon>Betaproteobacteria</taxon>
        <taxon>Burkholderiales</taxon>
        <taxon>Oxalobacteraceae</taxon>
        <taxon>Telluria group</taxon>
        <taxon>Massilia</taxon>
    </lineage>
</organism>
<dbReference type="PANTHER" id="PTHR39339:SF1">
    <property type="entry name" value="CHAD DOMAIN-CONTAINING PROTEIN"/>
    <property type="match status" value="1"/>
</dbReference>
<dbReference type="PANTHER" id="PTHR39339">
    <property type="entry name" value="SLR1444 PROTEIN"/>
    <property type="match status" value="1"/>
</dbReference>
<evidence type="ECO:0000313" key="2">
    <source>
        <dbReference type="EMBL" id="OIJ39811.1"/>
    </source>
</evidence>
<dbReference type="InterPro" id="IPR038186">
    <property type="entry name" value="CHAD_dom_sf"/>
</dbReference>
<dbReference type="EMBL" id="JRYB01000001">
    <property type="protein sequence ID" value="OIJ39811.1"/>
    <property type="molecule type" value="Genomic_DNA"/>
</dbReference>
<dbReference type="RefSeq" id="WP_005665672.1">
    <property type="nucleotide sequence ID" value="NZ_JRYB01000001.1"/>
</dbReference>
<accession>A0A1S2N415</accession>
<dbReference type="Proteomes" id="UP000180246">
    <property type="component" value="Unassembled WGS sequence"/>
</dbReference>
<reference evidence="2 3" key="1">
    <citation type="submission" date="2014-10" db="EMBL/GenBank/DDBJ databases">
        <authorList>
            <person name="Seo M.-J."/>
            <person name="Seok Y.J."/>
            <person name="Cha I.-T."/>
        </authorList>
    </citation>
    <scope>NUCLEOTIDE SEQUENCE [LARGE SCALE GENOMIC DNA]</scope>
    <source>
        <strain evidence="2 3">NEU</strain>
    </source>
</reference>
<dbReference type="AlphaFoldDB" id="A0A1S2N415"/>
<dbReference type="InterPro" id="IPR007899">
    <property type="entry name" value="CHAD_dom"/>
</dbReference>
<feature type="compositionally biased region" description="Basic and acidic residues" evidence="1">
    <location>
        <begin position="52"/>
        <end position="72"/>
    </location>
</feature>
<dbReference type="Pfam" id="PF05235">
    <property type="entry name" value="CHAD"/>
    <property type="match status" value="1"/>
</dbReference>
<feature type="compositionally biased region" description="Polar residues" evidence="1">
    <location>
        <begin position="12"/>
        <end position="23"/>
    </location>
</feature>
<protein>
    <submittedName>
        <fullName evidence="2">CHAD domain protein</fullName>
    </submittedName>
</protein>
<dbReference type="PROSITE" id="PS51708">
    <property type="entry name" value="CHAD"/>
    <property type="match status" value="1"/>
</dbReference>
<feature type="region of interest" description="Disordered" evidence="1">
    <location>
        <begin position="1"/>
        <end position="72"/>
    </location>
</feature>
<comment type="caution">
    <text evidence="2">The sequence shown here is derived from an EMBL/GenBank/DDBJ whole genome shotgun (WGS) entry which is preliminary data.</text>
</comment>
<dbReference type="Gene3D" id="1.40.20.10">
    <property type="entry name" value="CHAD domain"/>
    <property type="match status" value="1"/>
</dbReference>
<evidence type="ECO:0000313" key="3">
    <source>
        <dbReference type="Proteomes" id="UP000180246"/>
    </source>
</evidence>
<evidence type="ECO:0000256" key="1">
    <source>
        <dbReference type="SAM" id="MobiDB-lite"/>
    </source>
</evidence>
<gene>
    <name evidence="2" type="ORF">LO55_2329</name>
</gene>
<proteinExistence type="predicted"/>